<evidence type="ECO:0000256" key="8">
    <source>
        <dbReference type="ARBA" id="ARBA00034317"/>
    </source>
</evidence>
<dbReference type="GO" id="GO:0008470">
    <property type="term" value="F:3-methylbutanoyl-CoA dehydrogenase activity"/>
    <property type="evidence" value="ECO:0007669"/>
    <property type="project" value="TreeGrafter"/>
</dbReference>
<proteinExistence type="inferred from homology"/>
<name>A0A496PFC6_9MICC</name>
<evidence type="ECO:0000259" key="14">
    <source>
        <dbReference type="Pfam" id="PF02770"/>
    </source>
</evidence>
<evidence type="ECO:0000256" key="11">
    <source>
        <dbReference type="ARBA" id="ARBA00047859"/>
    </source>
</evidence>
<comment type="subcellular location">
    <subcellularLocation>
        <location evidence="1">Cytoplasm</location>
    </subcellularLocation>
</comment>
<dbReference type="PIRSF" id="PIRSF016578">
    <property type="entry name" value="HsaA"/>
    <property type="match status" value="1"/>
</dbReference>
<dbReference type="Gene3D" id="2.40.110.10">
    <property type="entry name" value="Butyryl-CoA Dehydrogenase, subunit A, domain 2"/>
    <property type="match status" value="1"/>
</dbReference>
<dbReference type="SUPFAM" id="SSF47203">
    <property type="entry name" value="Acyl-CoA dehydrogenase C-terminal domain-like"/>
    <property type="match status" value="1"/>
</dbReference>
<evidence type="ECO:0000256" key="10">
    <source>
        <dbReference type="ARBA" id="ARBA00034345"/>
    </source>
</evidence>
<dbReference type="EC" id="1.14.14.21" evidence="9"/>
<dbReference type="InterPro" id="IPR013786">
    <property type="entry name" value="AcylCoA_DH/ox_N"/>
</dbReference>
<feature type="domain" description="Acyl-CoA dehydrogenase C-terminal" evidence="16">
    <location>
        <begin position="248"/>
        <end position="393"/>
    </location>
</feature>
<evidence type="ECO:0000256" key="12">
    <source>
        <dbReference type="ARBA" id="ARBA00048445"/>
    </source>
</evidence>
<dbReference type="InterPro" id="IPR006091">
    <property type="entry name" value="Acyl-CoA_Oxase/DH_mid-dom"/>
</dbReference>
<keyword evidence="2" id="KW-0285">Flavoprotein</keyword>
<dbReference type="Pfam" id="PF08028">
    <property type="entry name" value="Acyl-CoA_dh_2"/>
    <property type="match status" value="1"/>
</dbReference>
<comment type="pathway">
    <text evidence="7">Sulfur metabolism; dibenzothiophene degradation.</text>
</comment>
<dbReference type="PANTHER" id="PTHR43884">
    <property type="entry name" value="ACYL-COA DEHYDROGENASE"/>
    <property type="match status" value="1"/>
</dbReference>
<evidence type="ECO:0000256" key="13">
    <source>
        <dbReference type="ARBA" id="ARBA00049456"/>
    </source>
</evidence>
<dbReference type="GO" id="GO:0050660">
    <property type="term" value="F:flavin adenine dinucleotide binding"/>
    <property type="evidence" value="ECO:0007669"/>
    <property type="project" value="InterPro"/>
</dbReference>
<evidence type="ECO:0000256" key="1">
    <source>
        <dbReference type="ARBA" id="ARBA00004496"/>
    </source>
</evidence>
<dbReference type="Pfam" id="PF02771">
    <property type="entry name" value="Acyl-CoA_dh_N"/>
    <property type="match status" value="1"/>
</dbReference>
<keyword evidence="4" id="KW-0547">Nucleotide-binding</keyword>
<dbReference type="AlphaFoldDB" id="A0A496PFC6"/>
<dbReference type="GO" id="GO:0005737">
    <property type="term" value="C:cytoplasm"/>
    <property type="evidence" value="ECO:0007669"/>
    <property type="project" value="UniProtKB-SubCell"/>
</dbReference>
<dbReference type="Gene3D" id="1.10.540.10">
    <property type="entry name" value="Acyl-CoA dehydrogenase/oxidase, N-terminal domain"/>
    <property type="match status" value="1"/>
</dbReference>
<feature type="domain" description="Acyl-CoA dehydrogenase/oxidase N-terminal" evidence="15">
    <location>
        <begin position="41"/>
        <end position="126"/>
    </location>
</feature>
<comment type="catalytic activity">
    <reaction evidence="12">
        <text>dibenzothiophene 5-oxide + FMNH2 + O2 = dibenzothiophene 5,5-dioxide + FMN + H2O + H(+)</text>
        <dbReference type="Rhea" id="RHEA:49080"/>
        <dbReference type="ChEBI" id="CHEBI:15377"/>
        <dbReference type="ChEBI" id="CHEBI:15378"/>
        <dbReference type="ChEBI" id="CHEBI:15379"/>
        <dbReference type="ChEBI" id="CHEBI:23683"/>
        <dbReference type="ChEBI" id="CHEBI:57618"/>
        <dbReference type="ChEBI" id="CHEBI:58210"/>
        <dbReference type="ChEBI" id="CHEBI:90356"/>
    </reaction>
</comment>
<dbReference type="Pfam" id="PF02770">
    <property type="entry name" value="Acyl-CoA_dh_M"/>
    <property type="match status" value="1"/>
</dbReference>
<evidence type="ECO:0000256" key="6">
    <source>
        <dbReference type="ARBA" id="ARBA00023033"/>
    </source>
</evidence>
<evidence type="ECO:0000256" key="4">
    <source>
        <dbReference type="ARBA" id="ARBA00022741"/>
    </source>
</evidence>
<feature type="domain" description="Acyl-CoA oxidase/dehydrogenase middle" evidence="14">
    <location>
        <begin position="134"/>
        <end position="220"/>
    </location>
</feature>
<keyword evidence="18" id="KW-1185">Reference proteome</keyword>
<evidence type="ECO:0000313" key="18">
    <source>
        <dbReference type="Proteomes" id="UP000273119"/>
    </source>
</evidence>
<dbReference type="InterPro" id="IPR013107">
    <property type="entry name" value="Acyl-CoA_DH_C"/>
</dbReference>
<reference evidence="17 18" key="1">
    <citation type="submission" date="2018-07" db="EMBL/GenBank/DDBJ databases">
        <title>Arthrobacter sp. nov., isolated from raw cow's milk with high bacterial count.</title>
        <authorList>
            <person name="Hahne J."/>
            <person name="Isele D."/>
            <person name="Lipski A."/>
        </authorList>
    </citation>
    <scope>NUCLEOTIDE SEQUENCE [LARGE SCALE GENOMIC DNA]</scope>
    <source>
        <strain evidence="17 18">JZ R-183</strain>
    </source>
</reference>
<dbReference type="InterPro" id="IPR046373">
    <property type="entry name" value="Acyl-CoA_Oxase/DH_mid-dom_sf"/>
</dbReference>
<dbReference type="GO" id="GO:0006552">
    <property type="term" value="P:L-leucine catabolic process"/>
    <property type="evidence" value="ECO:0007669"/>
    <property type="project" value="TreeGrafter"/>
</dbReference>
<dbReference type="PANTHER" id="PTHR43884:SF12">
    <property type="entry name" value="ISOVALERYL-COA DEHYDROGENASE, MITOCHONDRIAL-RELATED"/>
    <property type="match status" value="1"/>
</dbReference>
<evidence type="ECO:0000256" key="2">
    <source>
        <dbReference type="ARBA" id="ARBA00022630"/>
    </source>
</evidence>
<dbReference type="Proteomes" id="UP000273119">
    <property type="component" value="Unassembled WGS sequence"/>
</dbReference>
<comment type="catalytic activity">
    <reaction evidence="13">
        <text>dibenzothiophene + 2 FMNH2 + 2 O2 = dibenzothiophene 5,5-dioxide + 2 FMN + 2 H2O + 2 H(+)</text>
        <dbReference type="Rhea" id="RHEA:49072"/>
        <dbReference type="ChEBI" id="CHEBI:15377"/>
        <dbReference type="ChEBI" id="CHEBI:15378"/>
        <dbReference type="ChEBI" id="CHEBI:15379"/>
        <dbReference type="ChEBI" id="CHEBI:23681"/>
        <dbReference type="ChEBI" id="CHEBI:57618"/>
        <dbReference type="ChEBI" id="CHEBI:58210"/>
        <dbReference type="ChEBI" id="CHEBI:90356"/>
        <dbReference type="EC" id="1.14.14.21"/>
    </reaction>
</comment>
<evidence type="ECO:0000259" key="16">
    <source>
        <dbReference type="Pfam" id="PF08028"/>
    </source>
</evidence>
<dbReference type="GO" id="GO:0004497">
    <property type="term" value="F:monooxygenase activity"/>
    <property type="evidence" value="ECO:0007669"/>
    <property type="project" value="UniProtKB-KW"/>
</dbReference>
<sequence>MSVTPTRGTRGPSRTKPISYEEASLRFSPALALIAAGSLERELHRELPFEAVDTLDELGFGALRVPTEYGGAGATVETLVRILIDVAEADSNVAQLYRSHLGFVESLRFQRAERQDYWYPRVVAGETVGNASTERGGNALGSLNTTLRQGGGGWEVSGTKFYSTGTIFSDHTRVSAAHPDGPGRRFAVVPTDAAGVSIEDDWDGFGQRLTGTGTTTFDRVRVPPEALFECAENSPESVHESAFFQLVLLAVLAGIARAARRDAVATIAVRKRTFNTGSGVPFREDPLIQEAVGRLSAKAFGAEAAVLAAARALDEALAALALAGADQHDFQGQPPYELILGEIAVEQAQVLVPELALGAAQQLFETVGASATSTSKGLDRHWRNAQTIATHNPLSFRARSVGDFHLNGTLPEALTAIGDAAPRGRR</sequence>
<evidence type="ECO:0000256" key="3">
    <source>
        <dbReference type="ARBA" id="ARBA00022643"/>
    </source>
</evidence>
<evidence type="ECO:0000313" key="17">
    <source>
        <dbReference type="EMBL" id="RKW69419.1"/>
    </source>
</evidence>
<dbReference type="InterPro" id="IPR037069">
    <property type="entry name" value="AcylCoA_DH/ox_N_sf"/>
</dbReference>
<protein>
    <recommendedName>
        <fullName evidence="10">Dibenzothiophene monooxygenase</fullName>
        <ecNumber evidence="9">1.14.14.21</ecNumber>
    </recommendedName>
</protein>
<dbReference type="SUPFAM" id="SSF56645">
    <property type="entry name" value="Acyl-CoA dehydrogenase NM domain-like"/>
    <property type="match status" value="1"/>
</dbReference>
<evidence type="ECO:0000256" key="9">
    <source>
        <dbReference type="ARBA" id="ARBA00034328"/>
    </source>
</evidence>
<keyword evidence="6" id="KW-0503">Monooxygenase</keyword>
<keyword evidence="3" id="KW-0288">FMN</keyword>
<gene>
    <name evidence="17" type="ORF">DWQ67_13435</name>
</gene>
<organism evidence="17 18">
    <name type="scientific">Galactobacter caseinivorans</name>
    <dbReference type="NCBI Taxonomy" id="2676123"/>
    <lineage>
        <taxon>Bacteria</taxon>
        <taxon>Bacillati</taxon>
        <taxon>Actinomycetota</taxon>
        <taxon>Actinomycetes</taxon>
        <taxon>Micrococcales</taxon>
        <taxon>Micrococcaceae</taxon>
        <taxon>Galactobacter</taxon>
    </lineage>
</organism>
<evidence type="ECO:0000256" key="5">
    <source>
        <dbReference type="ARBA" id="ARBA00023002"/>
    </source>
</evidence>
<keyword evidence="5" id="KW-0560">Oxidoreductase</keyword>
<evidence type="ECO:0000259" key="15">
    <source>
        <dbReference type="Pfam" id="PF02771"/>
    </source>
</evidence>
<dbReference type="InterPro" id="IPR036250">
    <property type="entry name" value="AcylCo_DH-like_C"/>
</dbReference>
<comment type="similarity">
    <text evidence="8">Belongs to the DszC flavin monooxygenase family.</text>
</comment>
<comment type="caution">
    <text evidence="17">The sequence shown here is derived from an EMBL/GenBank/DDBJ whole genome shotgun (WGS) entry which is preliminary data.</text>
</comment>
<dbReference type="Gene3D" id="1.20.140.10">
    <property type="entry name" value="Butyryl-CoA Dehydrogenase, subunit A, domain 3"/>
    <property type="match status" value="1"/>
</dbReference>
<dbReference type="RefSeq" id="WP_121486127.1">
    <property type="nucleotide sequence ID" value="NZ_QQXL01000010.1"/>
</dbReference>
<dbReference type="InterPro" id="IPR009100">
    <property type="entry name" value="AcylCoA_DH/oxidase_NM_dom_sf"/>
</dbReference>
<dbReference type="EMBL" id="QQXL01000010">
    <property type="protein sequence ID" value="RKW69419.1"/>
    <property type="molecule type" value="Genomic_DNA"/>
</dbReference>
<comment type="catalytic activity">
    <reaction evidence="11">
        <text>dibenzothiophene + FMNH2 + O2 = dibenzothiophene 5-oxide + FMN + H2O + H(+)</text>
        <dbReference type="Rhea" id="RHEA:49076"/>
        <dbReference type="ChEBI" id="CHEBI:15377"/>
        <dbReference type="ChEBI" id="CHEBI:15378"/>
        <dbReference type="ChEBI" id="CHEBI:15379"/>
        <dbReference type="ChEBI" id="CHEBI:23681"/>
        <dbReference type="ChEBI" id="CHEBI:23683"/>
        <dbReference type="ChEBI" id="CHEBI:57618"/>
        <dbReference type="ChEBI" id="CHEBI:58210"/>
    </reaction>
</comment>
<accession>A0A496PFC6</accession>
<evidence type="ECO:0000256" key="7">
    <source>
        <dbReference type="ARBA" id="ARBA00034307"/>
    </source>
</evidence>